<keyword evidence="7" id="KW-1185">Reference proteome</keyword>
<evidence type="ECO:0000313" key="7">
    <source>
        <dbReference type="Proteomes" id="UP000004095"/>
    </source>
</evidence>
<comment type="caution">
    <text evidence="6">The sequence shown here is derived from an EMBL/GenBank/DDBJ whole genome shotgun (WGS) entry which is preliminary data.</text>
</comment>
<dbReference type="SUPFAM" id="SSF46689">
    <property type="entry name" value="Homeodomain-like"/>
    <property type="match status" value="1"/>
</dbReference>
<dbReference type="PRINTS" id="PR00455">
    <property type="entry name" value="HTHTETR"/>
</dbReference>
<evidence type="ECO:0000259" key="5">
    <source>
        <dbReference type="PROSITE" id="PS50977"/>
    </source>
</evidence>
<proteinExistence type="predicted"/>
<keyword evidence="2 4" id="KW-0238">DNA-binding</keyword>
<dbReference type="GO" id="GO:0003677">
    <property type="term" value="F:DNA binding"/>
    <property type="evidence" value="ECO:0007669"/>
    <property type="project" value="UniProtKB-UniRule"/>
</dbReference>
<protein>
    <submittedName>
        <fullName evidence="6">Transcriptional regulator, TetR family protein</fullName>
    </submittedName>
</protein>
<name>A1ZTN3_MICM2</name>
<feature type="domain" description="HTH tetR-type" evidence="5">
    <location>
        <begin position="13"/>
        <end position="73"/>
    </location>
</feature>
<evidence type="ECO:0000256" key="2">
    <source>
        <dbReference type="ARBA" id="ARBA00023125"/>
    </source>
</evidence>
<dbReference type="Gene3D" id="1.10.357.10">
    <property type="entry name" value="Tetracycline Repressor, domain 2"/>
    <property type="match status" value="1"/>
</dbReference>
<accession>A1ZTN3</accession>
<dbReference type="InterPro" id="IPR001647">
    <property type="entry name" value="HTH_TetR"/>
</dbReference>
<dbReference type="EMBL" id="AAWS01000036">
    <property type="protein sequence ID" value="EAY26293.1"/>
    <property type="molecule type" value="Genomic_DNA"/>
</dbReference>
<dbReference type="InterPro" id="IPR023772">
    <property type="entry name" value="DNA-bd_HTH_TetR-type_CS"/>
</dbReference>
<dbReference type="Proteomes" id="UP000004095">
    <property type="component" value="Unassembled WGS sequence"/>
</dbReference>
<dbReference type="FunFam" id="1.10.10.60:FF:000141">
    <property type="entry name" value="TetR family transcriptional regulator"/>
    <property type="match status" value="1"/>
</dbReference>
<evidence type="ECO:0000256" key="1">
    <source>
        <dbReference type="ARBA" id="ARBA00023015"/>
    </source>
</evidence>
<dbReference type="eggNOG" id="COG1309">
    <property type="taxonomic scope" value="Bacteria"/>
</dbReference>
<dbReference type="OrthoDB" id="9789566at2"/>
<keyword evidence="1" id="KW-0805">Transcription regulation</keyword>
<dbReference type="Pfam" id="PF00440">
    <property type="entry name" value="TetR_N"/>
    <property type="match status" value="1"/>
</dbReference>
<dbReference type="AlphaFoldDB" id="A1ZTN3"/>
<evidence type="ECO:0000313" key="6">
    <source>
        <dbReference type="EMBL" id="EAY26293.1"/>
    </source>
</evidence>
<dbReference type="InterPro" id="IPR036271">
    <property type="entry name" value="Tet_transcr_reg_TetR-rel_C_sf"/>
</dbReference>
<dbReference type="PROSITE" id="PS50977">
    <property type="entry name" value="HTH_TETR_2"/>
    <property type="match status" value="1"/>
</dbReference>
<reference evidence="6 7" key="1">
    <citation type="submission" date="2007-01" db="EMBL/GenBank/DDBJ databases">
        <authorList>
            <person name="Haygood M."/>
            <person name="Podell S."/>
            <person name="Anderson C."/>
            <person name="Hopkinson B."/>
            <person name="Roe K."/>
            <person name="Barbeau K."/>
            <person name="Gaasterland T."/>
            <person name="Ferriera S."/>
            <person name="Johnson J."/>
            <person name="Kravitz S."/>
            <person name="Beeson K."/>
            <person name="Sutton G."/>
            <person name="Rogers Y.-H."/>
            <person name="Friedman R."/>
            <person name="Frazier M."/>
            <person name="Venter J.C."/>
        </authorList>
    </citation>
    <scope>NUCLEOTIDE SEQUENCE [LARGE SCALE GENOMIC DNA]</scope>
    <source>
        <strain evidence="6 7">ATCC 23134</strain>
    </source>
</reference>
<gene>
    <name evidence="6" type="ORF">M23134_01616</name>
</gene>
<dbReference type="RefSeq" id="WP_002701313.1">
    <property type="nucleotide sequence ID" value="NZ_AAWS01000036.1"/>
</dbReference>
<dbReference type="PROSITE" id="PS01081">
    <property type="entry name" value="HTH_TETR_1"/>
    <property type="match status" value="1"/>
</dbReference>
<organism evidence="6 7">
    <name type="scientific">Microscilla marina ATCC 23134</name>
    <dbReference type="NCBI Taxonomy" id="313606"/>
    <lineage>
        <taxon>Bacteria</taxon>
        <taxon>Pseudomonadati</taxon>
        <taxon>Bacteroidota</taxon>
        <taxon>Cytophagia</taxon>
        <taxon>Cytophagales</taxon>
        <taxon>Microscillaceae</taxon>
        <taxon>Microscilla</taxon>
    </lineage>
</organism>
<sequence length="196" mass="23115">MPRTAEQFAEIRQERKEEILRAALRLFGEKGYEATSIDTIAKEANISKGLVYNYFENKQKLLEEVLDMFYQKLGGTFRSLHDSTDPAEVIIREMLYLTRDSLKGEQEFWRLYTRLSFQYTNYLKEKYAPEMARWFNKITAVMEELKYPNPQIEAIKLGSIIDGISFNYLVAPELYPIDEVIENIANEYEAQRQNPR</sequence>
<dbReference type="InterPro" id="IPR009057">
    <property type="entry name" value="Homeodomain-like_sf"/>
</dbReference>
<evidence type="ECO:0000256" key="3">
    <source>
        <dbReference type="ARBA" id="ARBA00023163"/>
    </source>
</evidence>
<dbReference type="SUPFAM" id="SSF48498">
    <property type="entry name" value="Tetracyclin repressor-like, C-terminal domain"/>
    <property type="match status" value="1"/>
</dbReference>
<dbReference type="PANTHER" id="PTHR43479">
    <property type="entry name" value="ACREF/ENVCD OPERON REPRESSOR-RELATED"/>
    <property type="match status" value="1"/>
</dbReference>
<feature type="DNA-binding region" description="H-T-H motif" evidence="4">
    <location>
        <begin position="36"/>
        <end position="55"/>
    </location>
</feature>
<evidence type="ECO:0000256" key="4">
    <source>
        <dbReference type="PROSITE-ProRule" id="PRU00335"/>
    </source>
</evidence>
<dbReference type="PANTHER" id="PTHR43479:SF11">
    <property type="entry name" value="ACREF_ENVCD OPERON REPRESSOR-RELATED"/>
    <property type="match status" value="1"/>
</dbReference>
<dbReference type="InterPro" id="IPR050624">
    <property type="entry name" value="HTH-type_Tx_Regulator"/>
</dbReference>
<keyword evidence="3" id="KW-0804">Transcription</keyword>